<evidence type="ECO:0000313" key="2">
    <source>
        <dbReference type="EMBL" id="CAB04310.1"/>
    </source>
</evidence>
<gene>
    <name evidence="2" type="ORF">CELE_F36D1.8</name>
    <name evidence="2 4" type="ORF">F36D1.8</name>
</gene>
<dbReference type="OrthoDB" id="408912at2759"/>
<dbReference type="eggNOG" id="KOG4651">
    <property type="taxonomic scope" value="Eukaryota"/>
</dbReference>
<dbReference type="Bgee" id="WBGene00009467">
    <property type="expression patterns" value="Expressed in embryo and 2 other cell types or tissues"/>
</dbReference>
<sequence length="329" mass="38874">MMYVPLQPENSPPASSTCRKLKYFWLFLGFFAFFGAYFYFYGDIKYSIVVDEKIVNFTGVEDFIPPFVDFDHGFFVAPDKKLLGCGIPKSMSQLMSNIMCFLYDENQYLAQHNSLNDTWTTERKCLEEDQFLNPTFELLNDPDLVRFAFIRDPIHRFISLYLDKCIYTKSCYNCGTNMACFVQRIYETLNRIKSNRRRLHEASSIEQHVAPLSWYCNFNENIKKYSLLMMGADLEERRSSILHLANILKRQGFSEKTVEKIQNDALGGETAHSTHKSSHRLEAERQVREDPVIRDLLHKIYFFDYVVFPFKRDQLDTKYQTDFWKTPNF</sequence>
<dbReference type="PIR" id="T21844">
    <property type="entry name" value="T21844"/>
</dbReference>
<dbReference type="HOGENOM" id="CLU_069458_0_0_1"/>
<evidence type="ECO:0000256" key="1">
    <source>
        <dbReference type="SAM" id="Phobius"/>
    </source>
</evidence>
<name>Q9XV37_CAEEL</name>
<dbReference type="PANTHER" id="PTHR22900:SF3">
    <property type="entry name" value="CARBOHYDRATE SULFOTRANSFERASE-RELATED"/>
    <property type="match status" value="1"/>
</dbReference>
<keyword evidence="1" id="KW-0472">Membrane</keyword>
<protein>
    <submittedName>
        <fullName evidence="2">Carbohydrate sulfotransferase</fullName>
    </submittedName>
</protein>
<dbReference type="InterPro" id="IPR005331">
    <property type="entry name" value="Sulfotransferase"/>
</dbReference>
<keyword evidence="3" id="KW-1185">Reference proteome</keyword>
<dbReference type="InterPro" id="IPR007669">
    <property type="entry name" value="Chst-1-like"/>
</dbReference>
<dbReference type="RefSeq" id="NP_492891.1">
    <property type="nucleotide sequence ID" value="NM_060490.1"/>
</dbReference>
<dbReference type="KEGG" id="cel:CELE_F36D1.8"/>
<accession>Q9XV37</accession>
<evidence type="ECO:0000313" key="3">
    <source>
        <dbReference type="Proteomes" id="UP000001940"/>
    </source>
</evidence>
<dbReference type="CTD" id="185350"/>
<organism evidence="2 3">
    <name type="scientific">Caenorhabditis elegans</name>
    <dbReference type="NCBI Taxonomy" id="6239"/>
    <lineage>
        <taxon>Eukaryota</taxon>
        <taxon>Metazoa</taxon>
        <taxon>Ecdysozoa</taxon>
        <taxon>Nematoda</taxon>
        <taxon>Chromadorea</taxon>
        <taxon>Rhabditida</taxon>
        <taxon>Rhabditina</taxon>
        <taxon>Rhabditomorpha</taxon>
        <taxon>Rhabditoidea</taxon>
        <taxon>Rhabditidae</taxon>
        <taxon>Peloderinae</taxon>
        <taxon>Caenorhabditis</taxon>
    </lineage>
</organism>
<dbReference type="GO" id="GO:0047756">
    <property type="term" value="F:chondroitin 4-sulfotransferase activity"/>
    <property type="evidence" value="ECO:0007669"/>
    <property type="project" value="InterPro"/>
</dbReference>
<dbReference type="OMA" id="YLDKCIH"/>
<dbReference type="WormBase" id="F36D1.8">
    <property type="protein sequence ID" value="CE18669"/>
    <property type="gene ID" value="WBGene00009467"/>
</dbReference>
<proteinExistence type="predicted"/>
<dbReference type="UCSC" id="F36D1.8">
    <property type="organism name" value="c. elegans"/>
</dbReference>
<feature type="transmembrane region" description="Helical" evidence="1">
    <location>
        <begin position="21"/>
        <end position="40"/>
    </location>
</feature>
<dbReference type="GO" id="GO:1902884">
    <property type="term" value="P:positive regulation of response to oxidative stress"/>
    <property type="evidence" value="ECO:0007669"/>
    <property type="project" value="InterPro"/>
</dbReference>
<dbReference type="AlphaFoldDB" id="Q9XV37"/>
<dbReference type="Pfam" id="PF03567">
    <property type="entry name" value="Sulfotransfer_2"/>
    <property type="match status" value="1"/>
</dbReference>
<evidence type="ECO:0000313" key="4">
    <source>
        <dbReference type="WormBase" id="F36D1.8"/>
    </source>
</evidence>
<dbReference type="FunCoup" id="Q9XV37">
    <property type="interactions" value="20"/>
</dbReference>
<keyword evidence="1" id="KW-0812">Transmembrane</keyword>
<dbReference type="PaxDb" id="6239-F36D1.8"/>
<dbReference type="Proteomes" id="UP000001940">
    <property type="component" value="Chromosome I"/>
</dbReference>
<keyword evidence="1" id="KW-1133">Transmembrane helix</keyword>
<dbReference type="GeneID" id="185350"/>
<dbReference type="InParanoid" id="Q9XV37"/>
<dbReference type="PANTHER" id="PTHR22900">
    <property type="entry name" value="PROTEIN CBG14245-RELATED"/>
    <property type="match status" value="1"/>
</dbReference>
<reference evidence="2 3" key="1">
    <citation type="journal article" date="1998" name="Science">
        <title>Genome sequence of the nematode C. elegans: a platform for investigating biology.</title>
        <authorList>
            <consortium name="The C. elegans sequencing consortium"/>
            <person name="Sulson J.E."/>
            <person name="Waterston R."/>
        </authorList>
    </citation>
    <scope>NUCLEOTIDE SEQUENCE [LARGE SCALE GENOMIC DNA]</scope>
    <source>
        <strain evidence="2 3">Bristol N2</strain>
    </source>
</reference>
<dbReference type="GO" id="GO:0016020">
    <property type="term" value="C:membrane"/>
    <property type="evidence" value="ECO:0007669"/>
    <property type="project" value="InterPro"/>
</dbReference>
<dbReference type="AGR" id="WB:WBGene00009467"/>
<dbReference type="PhylomeDB" id="Q9XV37"/>
<dbReference type="EMBL" id="BX284601">
    <property type="protein sequence ID" value="CAB04310.1"/>
    <property type="molecule type" value="Genomic_DNA"/>
</dbReference>
<dbReference type="SMR" id="Q9XV37"/>
<dbReference type="GO" id="GO:0050650">
    <property type="term" value="P:chondroitin sulfate proteoglycan biosynthetic process"/>
    <property type="evidence" value="ECO:0007669"/>
    <property type="project" value="InterPro"/>
</dbReference>